<dbReference type="OrthoDB" id="4962976at2"/>
<dbReference type="AlphaFoldDB" id="A0A4P7SHD5"/>
<sequence length="243" mass="24608">MSAATTQAPRRSRLRGAAVVLVALALALLVGTTAGGTLALWRDTATVTTRMPAGVVVVGAGAPAPTGTLADYASGPGDPVEVPFGPAQAATLYTTGAVAVPFQVDTLSQGHRGLRYQLAPQVAGGVFGQSVVRLVRVADAGACTPAVAGEAATTATPWSGAYSTSTALRSELWCLVATFDRIRHTYTNTATVDASVTTSTGAVVGSVSSSASWSAQVLKALDPATEPTHRVAVTWQTFRGATP</sequence>
<name>A0A4P7SHD5_9CELL</name>
<gene>
    <name evidence="1" type="ORF">E5225_04500</name>
</gene>
<evidence type="ECO:0000313" key="2">
    <source>
        <dbReference type="Proteomes" id="UP000296469"/>
    </source>
</evidence>
<accession>A0A4P7SHD5</accession>
<dbReference type="EMBL" id="CP039291">
    <property type="protein sequence ID" value="QCB92927.1"/>
    <property type="molecule type" value="Genomic_DNA"/>
</dbReference>
<organism evidence="1 2">
    <name type="scientific">Cellulomonas shaoxiangyii</name>
    <dbReference type="NCBI Taxonomy" id="2566013"/>
    <lineage>
        <taxon>Bacteria</taxon>
        <taxon>Bacillati</taxon>
        <taxon>Actinomycetota</taxon>
        <taxon>Actinomycetes</taxon>
        <taxon>Micrococcales</taxon>
        <taxon>Cellulomonadaceae</taxon>
        <taxon>Cellulomonas</taxon>
    </lineage>
</organism>
<proteinExistence type="predicted"/>
<reference evidence="1 2" key="1">
    <citation type="submission" date="2019-04" db="EMBL/GenBank/DDBJ databases">
        <title>Isolation and identification of Cellulomonas shaoxiangyii sp. Nov. isolated from feces of the Tibetan antelopes (Pantholops hodgsonii) in the Qinghai-Tibet plateau of China.</title>
        <authorList>
            <person name="Tian Z."/>
        </authorList>
    </citation>
    <scope>NUCLEOTIDE SEQUENCE [LARGE SCALE GENOMIC DNA]</scope>
    <source>
        <strain evidence="1 2">Z28</strain>
    </source>
</reference>
<evidence type="ECO:0000313" key="1">
    <source>
        <dbReference type="EMBL" id="QCB92927.1"/>
    </source>
</evidence>
<dbReference type="RefSeq" id="WP_135973025.1">
    <property type="nucleotide sequence ID" value="NZ_CP039291.1"/>
</dbReference>
<dbReference type="KEGG" id="celz:E5225_04500"/>
<protein>
    <recommendedName>
        <fullName evidence="3">SipW-cognate class signal peptide</fullName>
    </recommendedName>
</protein>
<keyword evidence="2" id="KW-1185">Reference proteome</keyword>
<evidence type="ECO:0008006" key="3">
    <source>
        <dbReference type="Google" id="ProtNLM"/>
    </source>
</evidence>
<dbReference type="Proteomes" id="UP000296469">
    <property type="component" value="Chromosome"/>
</dbReference>